<dbReference type="InterPro" id="IPR036388">
    <property type="entry name" value="WH-like_DNA-bd_sf"/>
</dbReference>
<dbReference type="EMBL" id="WTYM01000033">
    <property type="protein sequence ID" value="MXO59341.1"/>
    <property type="molecule type" value="Genomic_DNA"/>
</dbReference>
<evidence type="ECO:0000256" key="1">
    <source>
        <dbReference type="ARBA" id="ARBA00009437"/>
    </source>
</evidence>
<comment type="similarity">
    <text evidence="1">Belongs to the LysR transcriptional regulatory family.</text>
</comment>
<keyword evidence="7" id="KW-1185">Reference proteome</keyword>
<dbReference type="SUPFAM" id="SSF46785">
    <property type="entry name" value="Winged helix' DNA-binding domain"/>
    <property type="match status" value="1"/>
</dbReference>
<proteinExistence type="inferred from homology"/>
<comment type="caution">
    <text evidence="6">The sequence shown here is derived from an EMBL/GenBank/DDBJ whole genome shotgun (WGS) entry which is preliminary data.</text>
</comment>
<dbReference type="GO" id="GO:0003700">
    <property type="term" value="F:DNA-binding transcription factor activity"/>
    <property type="evidence" value="ECO:0007669"/>
    <property type="project" value="InterPro"/>
</dbReference>
<evidence type="ECO:0000313" key="6">
    <source>
        <dbReference type="EMBL" id="MXO59341.1"/>
    </source>
</evidence>
<dbReference type="Pfam" id="PF03466">
    <property type="entry name" value="LysR_substrate"/>
    <property type="match status" value="1"/>
</dbReference>
<evidence type="ECO:0000256" key="2">
    <source>
        <dbReference type="ARBA" id="ARBA00023015"/>
    </source>
</evidence>
<feature type="domain" description="HTH lysR-type" evidence="5">
    <location>
        <begin position="6"/>
        <end position="64"/>
    </location>
</feature>
<dbReference type="Gene3D" id="1.10.10.10">
    <property type="entry name" value="Winged helix-like DNA-binding domain superfamily/Winged helix DNA-binding domain"/>
    <property type="match status" value="1"/>
</dbReference>
<reference evidence="6 7" key="1">
    <citation type="submission" date="2019-12" db="EMBL/GenBank/DDBJ databases">
        <title>Genomic-based taxomic classification of the family Erythrobacteraceae.</title>
        <authorList>
            <person name="Xu L."/>
        </authorList>
    </citation>
    <scope>NUCLEOTIDE SEQUENCE [LARGE SCALE GENOMIC DNA]</scope>
    <source>
        <strain evidence="6 7">MCCC 1K01500</strain>
    </source>
</reference>
<dbReference type="Proteomes" id="UP000433652">
    <property type="component" value="Unassembled WGS sequence"/>
</dbReference>
<dbReference type="SUPFAM" id="SSF53850">
    <property type="entry name" value="Periplasmic binding protein-like II"/>
    <property type="match status" value="1"/>
</dbReference>
<dbReference type="GO" id="GO:0003677">
    <property type="term" value="F:DNA binding"/>
    <property type="evidence" value="ECO:0007669"/>
    <property type="project" value="UniProtKB-KW"/>
</dbReference>
<accession>A0A6I4STP5</accession>
<keyword evidence="3" id="KW-0238">DNA-binding</keyword>
<dbReference type="GO" id="GO:0005829">
    <property type="term" value="C:cytosol"/>
    <property type="evidence" value="ECO:0007669"/>
    <property type="project" value="TreeGrafter"/>
</dbReference>
<sequence length="316" mass="36038">MPNLPFTLRQLEVYASLCATRSFRRTAETLGISQASVSNQIKALEEQLGVSLLSRRPGKRPSLTQDGMSFLEDLREFTSAGERLASHRRSQPERDGPVTYRIRVGQGLVDYFVKPKLDRFLSQHPNIQLEFEAQPPSYRYAQDIQDARFDFALFHLRADRPVDPAMRQLAMVRGGIFGHRKFLKGRKSPLSADEMSQLPFVLPQAGSLQEREVLKAFEVHGIVPRKVVSHTQFFDVIGTMLERGHGVASFSEVMLPPEVRKDVVLLYPLQDWRLIWYRQDHGTDPRCDIVESFMMSSVLQDPNYPTIEVFAGAYAN</sequence>
<dbReference type="AlphaFoldDB" id="A0A6I4STP5"/>
<dbReference type="OrthoDB" id="7216893at2"/>
<dbReference type="InterPro" id="IPR050950">
    <property type="entry name" value="HTH-type_LysR_regulators"/>
</dbReference>
<dbReference type="PANTHER" id="PTHR30419:SF8">
    <property type="entry name" value="NITROGEN ASSIMILATION TRANSCRIPTIONAL ACTIVATOR-RELATED"/>
    <property type="match status" value="1"/>
</dbReference>
<evidence type="ECO:0000313" key="7">
    <source>
        <dbReference type="Proteomes" id="UP000433652"/>
    </source>
</evidence>
<keyword evidence="4" id="KW-0804">Transcription</keyword>
<dbReference type="Pfam" id="PF00126">
    <property type="entry name" value="HTH_1"/>
    <property type="match status" value="1"/>
</dbReference>
<dbReference type="Gene3D" id="3.40.190.10">
    <property type="entry name" value="Periplasmic binding protein-like II"/>
    <property type="match status" value="2"/>
</dbReference>
<dbReference type="CDD" id="cd05466">
    <property type="entry name" value="PBP2_LTTR_substrate"/>
    <property type="match status" value="1"/>
</dbReference>
<evidence type="ECO:0000256" key="3">
    <source>
        <dbReference type="ARBA" id="ARBA00023125"/>
    </source>
</evidence>
<dbReference type="InterPro" id="IPR036390">
    <property type="entry name" value="WH_DNA-bd_sf"/>
</dbReference>
<evidence type="ECO:0000256" key="4">
    <source>
        <dbReference type="ARBA" id="ARBA00023163"/>
    </source>
</evidence>
<name>A0A6I4STP5_9SPHN</name>
<protein>
    <submittedName>
        <fullName evidence="6">LysR family transcriptional regulator</fullName>
    </submittedName>
</protein>
<keyword evidence="2" id="KW-0805">Transcription regulation</keyword>
<gene>
    <name evidence="6" type="ORF">GRI89_07280</name>
</gene>
<dbReference type="InterPro" id="IPR005119">
    <property type="entry name" value="LysR_subst-bd"/>
</dbReference>
<dbReference type="RefSeq" id="WP_159793645.1">
    <property type="nucleotide sequence ID" value="NZ_WTYM01000033.1"/>
</dbReference>
<dbReference type="PRINTS" id="PR00039">
    <property type="entry name" value="HTHLYSR"/>
</dbReference>
<dbReference type="InterPro" id="IPR000847">
    <property type="entry name" value="LysR_HTH_N"/>
</dbReference>
<organism evidence="6 7">
    <name type="scientific">Croceibacterium salegens</name>
    <dbReference type="NCBI Taxonomy" id="1737568"/>
    <lineage>
        <taxon>Bacteria</taxon>
        <taxon>Pseudomonadati</taxon>
        <taxon>Pseudomonadota</taxon>
        <taxon>Alphaproteobacteria</taxon>
        <taxon>Sphingomonadales</taxon>
        <taxon>Erythrobacteraceae</taxon>
        <taxon>Croceibacterium</taxon>
    </lineage>
</organism>
<evidence type="ECO:0000259" key="5">
    <source>
        <dbReference type="PROSITE" id="PS50931"/>
    </source>
</evidence>
<dbReference type="PROSITE" id="PS50931">
    <property type="entry name" value="HTH_LYSR"/>
    <property type="match status" value="1"/>
</dbReference>
<dbReference type="PANTHER" id="PTHR30419">
    <property type="entry name" value="HTH-TYPE TRANSCRIPTIONAL REGULATOR YBHD"/>
    <property type="match status" value="1"/>
</dbReference>